<dbReference type="Pfam" id="PF02798">
    <property type="entry name" value="GST_N"/>
    <property type="match status" value="1"/>
</dbReference>
<dbReference type="InterPro" id="IPR004046">
    <property type="entry name" value="GST_C"/>
</dbReference>
<keyword evidence="6" id="KW-0808">Transferase</keyword>
<name>A0A162N1Z9_CORFA</name>
<dbReference type="AlphaFoldDB" id="A0A162N1Z9"/>
<dbReference type="Proteomes" id="UP000076744">
    <property type="component" value="Unassembled WGS sequence"/>
</dbReference>
<feature type="domain" description="GST N-terminal" evidence="4">
    <location>
        <begin position="176"/>
        <end position="256"/>
    </location>
</feature>
<dbReference type="SFLD" id="SFLDG00358">
    <property type="entry name" value="Main_(cytGST)"/>
    <property type="match status" value="1"/>
</dbReference>
<dbReference type="CDD" id="cd03048">
    <property type="entry name" value="GST_N_Ure2p_like"/>
    <property type="match status" value="1"/>
</dbReference>
<evidence type="ECO:0000259" key="4">
    <source>
        <dbReference type="PROSITE" id="PS50404"/>
    </source>
</evidence>
<protein>
    <submittedName>
        <fullName evidence="6">Glutathione S-transferase</fullName>
    </submittedName>
</protein>
<proteinExistence type="inferred from homology"/>
<dbReference type="PROSITE" id="PS50404">
    <property type="entry name" value="GST_NTER"/>
    <property type="match status" value="1"/>
</dbReference>
<dbReference type="InterPro" id="IPR018828">
    <property type="entry name" value="RRG7"/>
</dbReference>
<evidence type="ECO:0000256" key="2">
    <source>
        <dbReference type="RuleBase" id="RU003494"/>
    </source>
</evidence>
<comment type="similarity">
    <text evidence="1 2">Belongs to the GST superfamily.</text>
</comment>
<dbReference type="SUPFAM" id="SSF47616">
    <property type="entry name" value="GST C-terminal domain-like"/>
    <property type="match status" value="1"/>
</dbReference>
<dbReference type="OrthoDB" id="422574at2759"/>
<evidence type="ECO:0000256" key="3">
    <source>
        <dbReference type="SAM" id="MobiDB-lite"/>
    </source>
</evidence>
<dbReference type="SUPFAM" id="SSF52833">
    <property type="entry name" value="Thioredoxin-like"/>
    <property type="match status" value="1"/>
</dbReference>
<feature type="region of interest" description="Disordered" evidence="3">
    <location>
        <begin position="20"/>
        <end position="45"/>
    </location>
</feature>
<reference evidence="6 7" key="1">
    <citation type="journal article" date="2016" name="Genome Biol. Evol.">
        <title>Divergent and convergent evolution of fungal pathogenicity.</title>
        <authorList>
            <person name="Shang Y."/>
            <person name="Xiao G."/>
            <person name="Zheng P."/>
            <person name="Cen K."/>
            <person name="Zhan S."/>
            <person name="Wang C."/>
        </authorList>
    </citation>
    <scope>NUCLEOTIDE SEQUENCE [LARGE SCALE GENOMIC DNA]</scope>
    <source>
        <strain evidence="6 7">ARSEF 2679</strain>
    </source>
</reference>
<evidence type="ECO:0000256" key="1">
    <source>
        <dbReference type="ARBA" id="ARBA00007409"/>
    </source>
</evidence>
<keyword evidence="7" id="KW-1185">Reference proteome</keyword>
<sequence length="386" mass="43716">MYCLRNPSARRQLLRLATRRTRPQTTSLVPAARCKSDTPPPLPTDEEALIYPTPSSSRHTDLASFQAYARRTGLDEASTVYVGTRYEYLVAGHLVRYGFRLRRVGGARDRGTDLVGTWTLPMPGAVISSSPLKVLVQCKAGQRVGPQHVRELEGALAGAPPGWASGRRQRACGRRWGTAAGRWPRGPNPKKLNIILEELNVPYKLIDIENPKDEEFRKINPNGRLPAIVDPNNNNLTLWESGAIAEYLVETYDKENKLNATDAADKWHLKQFLHFQMSGQGPYYGQGVWFHKFHGEDVPSAKKRYLEQIDRVWSVLDDLVKGKEYLLGSKLTYVDLCFVPWEFVAHSFLGEDFKAAGIDAEKKYPNYWAWYQRLLARPSVKKTYGL</sequence>
<organism evidence="6 7">
    <name type="scientific">Cordyceps fumosorosea (strain ARSEF 2679)</name>
    <name type="common">Isaria fumosorosea</name>
    <dbReference type="NCBI Taxonomy" id="1081104"/>
    <lineage>
        <taxon>Eukaryota</taxon>
        <taxon>Fungi</taxon>
        <taxon>Dikarya</taxon>
        <taxon>Ascomycota</taxon>
        <taxon>Pezizomycotina</taxon>
        <taxon>Sordariomycetes</taxon>
        <taxon>Hypocreomycetidae</taxon>
        <taxon>Hypocreales</taxon>
        <taxon>Cordycipitaceae</taxon>
        <taxon>Cordyceps</taxon>
    </lineage>
</organism>
<dbReference type="InterPro" id="IPR040079">
    <property type="entry name" value="Glutathione_S-Trfase"/>
</dbReference>
<dbReference type="Gene3D" id="1.20.1050.130">
    <property type="match status" value="1"/>
</dbReference>
<dbReference type="GO" id="GO:0016740">
    <property type="term" value="F:transferase activity"/>
    <property type="evidence" value="ECO:0007669"/>
    <property type="project" value="UniProtKB-KW"/>
</dbReference>
<comment type="caution">
    <text evidence="6">The sequence shown here is derived from an EMBL/GenBank/DDBJ whole genome shotgun (WGS) entry which is preliminary data.</text>
</comment>
<feature type="domain" description="GST C-terminal" evidence="5">
    <location>
        <begin position="262"/>
        <end position="386"/>
    </location>
</feature>
<dbReference type="Pfam" id="PF00043">
    <property type="entry name" value="GST_C"/>
    <property type="match status" value="1"/>
</dbReference>
<dbReference type="PROSITE" id="PS50405">
    <property type="entry name" value="GST_CTER"/>
    <property type="match status" value="1"/>
</dbReference>
<dbReference type="EMBL" id="AZHB01000001">
    <property type="protein sequence ID" value="OAA74199.1"/>
    <property type="molecule type" value="Genomic_DNA"/>
</dbReference>
<evidence type="ECO:0000313" key="6">
    <source>
        <dbReference type="EMBL" id="OAA74199.1"/>
    </source>
</evidence>
<gene>
    <name evidence="6" type="ORF">ISF_01100</name>
</gene>
<dbReference type="GeneID" id="30017392"/>
<dbReference type="RefSeq" id="XP_018709157.1">
    <property type="nucleotide sequence ID" value="XM_018844707.1"/>
</dbReference>
<dbReference type="InterPro" id="IPR036249">
    <property type="entry name" value="Thioredoxin-like_sf"/>
</dbReference>
<evidence type="ECO:0000259" key="5">
    <source>
        <dbReference type="PROSITE" id="PS50405"/>
    </source>
</evidence>
<dbReference type="InterPro" id="IPR004045">
    <property type="entry name" value="Glutathione_S-Trfase_N"/>
</dbReference>
<dbReference type="SFLD" id="SFLDS00019">
    <property type="entry name" value="Glutathione_Transferase_(cytos"/>
    <property type="match status" value="1"/>
</dbReference>
<dbReference type="Pfam" id="PF10356">
    <property type="entry name" value="RRG7"/>
    <property type="match status" value="2"/>
</dbReference>
<dbReference type="InterPro" id="IPR010987">
    <property type="entry name" value="Glutathione-S-Trfase_C-like"/>
</dbReference>
<dbReference type="InterPro" id="IPR036282">
    <property type="entry name" value="Glutathione-S-Trfase_C_sf"/>
</dbReference>
<dbReference type="PANTHER" id="PTHR44051">
    <property type="entry name" value="GLUTATHIONE S-TRANSFERASE-RELATED"/>
    <property type="match status" value="1"/>
</dbReference>
<dbReference type="STRING" id="1081104.A0A162N1Z9"/>
<accession>A0A162N1Z9</accession>
<evidence type="ECO:0000313" key="7">
    <source>
        <dbReference type="Proteomes" id="UP000076744"/>
    </source>
</evidence>
<dbReference type="PANTHER" id="PTHR44051:SF3">
    <property type="entry name" value="TRANSCRIPTIONAL REGULATOR URE2"/>
    <property type="match status" value="1"/>
</dbReference>